<reference evidence="4" key="1">
    <citation type="submission" date="2021-01" db="EMBL/GenBank/DDBJ databases">
        <authorList>
            <person name="Corre E."/>
            <person name="Pelletier E."/>
            <person name="Niang G."/>
            <person name="Scheremetjew M."/>
            <person name="Finn R."/>
            <person name="Kale V."/>
            <person name="Holt S."/>
            <person name="Cochrane G."/>
            <person name="Meng A."/>
            <person name="Brown T."/>
            <person name="Cohen L."/>
        </authorList>
    </citation>
    <scope>NUCLEOTIDE SEQUENCE</scope>
    <source>
        <strain evidence="4">CCMP1381</strain>
    </source>
</reference>
<feature type="transmembrane region" description="Helical" evidence="2">
    <location>
        <begin position="121"/>
        <end position="140"/>
    </location>
</feature>
<evidence type="ECO:0000313" key="4">
    <source>
        <dbReference type="EMBL" id="CAD9454450.1"/>
    </source>
</evidence>
<evidence type="ECO:0000256" key="1">
    <source>
        <dbReference type="SAM" id="MobiDB-lite"/>
    </source>
</evidence>
<feature type="transmembrane region" description="Helical" evidence="2">
    <location>
        <begin position="261"/>
        <end position="280"/>
    </location>
</feature>
<name>A0A7S2DH43_9STRA</name>
<feature type="transmembrane region" description="Helical" evidence="2">
    <location>
        <begin position="147"/>
        <end position="164"/>
    </location>
</feature>
<accession>A0A7S2DH43</accession>
<proteinExistence type="predicted"/>
<evidence type="ECO:0000256" key="3">
    <source>
        <dbReference type="SAM" id="SignalP"/>
    </source>
</evidence>
<keyword evidence="3" id="KW-0732">Signal</keyword>
<dbReference type="EMBL" id="HBGS01043371">
    <property type="protein sequence ID" value="CAD9454450.1"/>
    <property type="molecule type" value="Transcribed_RNA"/>
</dbReference>
<organism evidence="4">
    <name type="scientific">Octactis speculum</name>
    <dbReference type="NCBI Taxonomy" id="3111310"/>
    <lineage>
        <taxon>Eukaryota</taxon>
        <taxon>Sar</taxon>
        <taxon>Stramenopiles</taxon>
        <taxon>Ochrophyta</taxon>
        <taxon>Dictyochophyceae</taxon>
        <taxon>Dictyochales</taxon>
        <taxon>Dictyochaceae</taxon>
        <taxon>Octactis</taxon>
    </lineage>
</organism>
<feature type="region of interest" description="Disordered" evidence="1">
    <location>
        <begin position="19"/>
        <end position="106"/>
    </location>
</feature>
<dbReference type="AlphaFoldDB" id="A0A7S2DH43"/>
<protein>
    <submittedName>
        <fullName evidence="4">Uncharacterized protein</fullName>
    </submittedName>
</protein>
<keyword evidence="2" id="KW-0812">Transmembrane</keyword>
<feature type="transmembrane region" description="Helical" evidence="2">
    <location>
        <begin position="237"/>
        <end position="255"/>
    </location>
</feature>
<feature type="region of interest" description="Disordered" evidence="1">
    <location>
        <begin position="358"/>
        <end position="400"/>
    </location>
</feature>
<feature type="compositionally biased region" description="Polar residues" evidence="1">
    <location>
        <begin position="390"/>
        <end position="400"/>
    </location>
</feature>
<gene>
    <name evidence="4" type="ORF">DSPE1174_LOCUS22380</name>
</gene>
<sequence length="400" mass="43257">MRRLQLLFTTTALLKQGLANGSRSGADHYRAQPTGDPYNSRPYDQGESAADQDSWGYAYPQPPYEGGGYPEDGAWNDPSNGPVPLSNEAMAPRANAEQSANERSEGKDVVAVMQSSAMGKLAVATTASVCGAALAGFISANTVNRPLVAIALGLALGALFSQVGGPVGELFRAMAVTLILALRRLPSLRQHYPLLKQLKAFVVRRRVRFPPNAPQNLWRYTPAPPAPGQKASVRFSMARTVMAVFFLSGLIGNMIAKTIHIFFPFMITLAFSILGAYVTTLEASHGDFVRCLGMKFVEIIRILFDAAGETKMTPKTLALAGQLGTKLGKLDQKYQIRSRVGSATSFLWGKATASAERIQKDMKSEGGDEAFSPPPPVHDTYDGYDVYNAPPQSYQASPRY</sequence>
<keyword evidence="2" id="KW-0472">Membrane</keyword>
<keyword evidence="2" id="KW-1133">Transmembrane helix</keyword>
<feature type="chain" id="PRO_5030994614" evidence="3">
    <location>
        <begin position="20"/>
        <end position="400"/>
    </location>
</feature>
<feature type="signal peptide" evidence="3">
    <location>
        <begin position="1"/>
        <end position="19"/>
    </location>
</feature>
<evidence type="ECO:0000256" key="2">
    <source>
        <dbReference type="SAM" id="Phobius"/>
    </source>
</evidence>